<gene>
    <name evidence="2" type="ORF">C4541_06460</name>
</gene>
<evidence type="ECO:0000259" key="1">
    <source>
        <dbReference type="Pfam" id="PF07238"/>
    </source>
</evidence>
<evidence type="ECO:0000313" key="3">
    <source>
        <dbReference type="Proteomes" id="UP000266426"/>
    </source>
</evidence>
<accession>A0A3A4RCF7</accession>
<dbReference type="GO" id="GO:0035438">
    <property type="term" value="F:cyclic-di-GMP binding"/>
    <property type="evidence" value="ECO:0007669"/>
    <property type="project" value="InterPro"/>
</dbReference>
<dbReference type="EMBL" id="QZJZ01000053">
    <property type="protein sequence ID" value="RJP59241.1"/>
    <property type="molecule type" value="Genomic_DNA"/>
</dbReference>
<organism evidence="2 3">
    <name type="scientific">Candidatus Auribacter fodinae</name>
    <dbReference type="NCBI Taxonomy" id="2093366"/>
    <lineage>
        <taxon>Bacteria</taxon>
        <taxon>Pseudomonadati</taxon>
        <taxon>Candidatus Auribacterota</taxon>
        <taxon>Candidatus Auribacteria</taxon>
        <taxon>Candidatus Auribacterales</taxon>
        <taxon>Candidatus Auribacteraceae</taxon>
        <taxon>Candidatus Auribacter</taxon>
    </lineage>
</organism>
<reference evidence="2 3" key="1">
    <citation type="journal article" date="2017" name="ISME J.">
        <title>Energy and carbon metabolisms in a deep terrestrial subsurface fluid microbial community.</title>
        <authorList>
            <person name="Momper L."/>
            <person name="Jungbluth S.P."/>
            <person name="Lee M.D."/>
            <person name="Amend J.P."/>
        </authorList>
    </citation>
    <scope>NUCLEOTIDE SEQUENCE [LARGE SCALE GENOMIC DNA]</scope>
    <source>
        <strain evidence="2">SURF_26</strain>
    </source>
</reference>
<protein>
    <submittedName>
        <fullName evidence="2">PilZ domain-containing protein</fullName>
    </submittedName>
</protein>
<proteinExistence type="predicted"/>
<name>A0A3A4RCF7_9BACT</name>
<comment type="caution">
    <text evidence="2">The sequence shown here is derived from an EMBL/GenBank/DDBJ whole genome shotgun (WGS) entry which is preliminary data.</text>
</comment>
<dbReference type="Proteomes" id="UP000266426">
    <property type="component" value="Unassembled WGS sequence"/>
</dbReference>
<dbReference type="AlphaFoldDB" id="A0A3A4RCF7"/>
<feature type="domain" description="PilZ" evidence="1">
    <location>
        <begin position="14"/>
        <end position="112"/>
    </location>
</feature>
<sequence>MVYSSGKARGSAIDRREHPRYPISLTLNNRIVNMETQQLFDGLACLCNVSKKGLCLKLHQQQSMSDDVFKKGTPLLIEVRLVFSGAVFFAQGTVAWSISQNDGAHTKLGLDLIHYESDAVPVFEKERNAREEFYLQVI</sequence>
<dbReference type="InterPro" id="IPR009875">
    <property type="entry name" value="PilZ_domain"/>
</dbReference>
<evidence type="ECO:0000313" key="2">
    <source>
        <dbReference type="EMBL" id="RJP59241.1"/>
    </source>
</evidence>
<dbReference type="Pfam" id="PF07238">
    <property type="entry name" value="PilZ"/>
    <property type="match status" value="1"/>
</dbReference>